<dbReference type="OrthoDB" id="6283219at2759"/>
<proteinExistence type="predicted"/>
<evidence type="ECO:0008006" key="3">
    <source>
        <dbReference type="Google" id="ProtNLM"/>
    </source>
</evidence>
<name>A0A6J8DY63_MYTCO</name>
<dbReference type="PANTHER" id="PTHR47331:SF1">
    <property type="entry name" value="GAG-LIKE PROTEIN"/>
    <property type="match status" value="1"/>
</dbReference>
<dbReference type="PANTHER" id="PTHR47331">
    <property type="entry name" value="PHD-TYPE DOMAIN-CONTAINING PROTEIN"/>
    <property type="match status" value="1"/>
</dbReference>
<reference evidence="1 2" key="1">
    <citation type="submission" date="2020-06" db="EMBL/GenBank/DDBJ databases">
        <authorList>
            <person name="Li R."/>
            <person name="Bekaert M."/>
        </authorList>
    </citation>
    <scope>NUCLEOTIDE SEQUENCE [LARGE SCALE GENOMIC DNA]</scope>
    <source>
        <strain evidence="2">wild</strain>
    </source>
</reference>
<dbReference type="Proteomes" id="UP000507470">
    <property type="component" value="Unassembled WGS sequence"/>
</dbReference>
<gene>
    <name evidence="1" type="ORF">MCOR_46389</name>
</gene>
<sequence>MQKCEISLSQLGFISDIDNSDNLRKIVKRLPMHLRVKWVDVAHSITESGREPRFTDLTKFIDQKSRIAASMYGLDLAKERVDNKGSSGMRSKPHDYVREMVSTYATNNLHTIENVKHEQKCICRNCTCRYIEFCSKFKSMSLADRLKFVSRMKLCYNCLKGKHNANICRKPKACTVSDCNFKHNLLLHNWVKPESDHTATHPSVNCAATDSSFVRNCLGIILVIVRGGDGNSCQTYALLDDGADKTLCDERLLKNLYLTSRPVTFHMSTVSSSSNTIHGQEADLQIRSIDGNKDDSEISLQKVWSVKKLPIYTRSSAENFDISKLKYLADINIPKIDTKDVMLLIGTDSPEAHIPLPVQRQIERMWTADFNDNKNDDKNLMSEEDKQALNIIESSITHDDCHYKQGLPWRDKITVRGGRGPGHQRKGVHWKEENVQIGRCLAFGQSYRG</sequence>
<evidence type="ECO:0000313" key="2">
    <source>
        <dbReference type="Proteomes" id="UP000507470"/>
    </source>
</evidence>
<accession>A0A6J8DY63</accession>
<protein>
    <recommendedName>
        <fullName evidence="3">Peptidase aspartic putative domain-containing protein</fullName>
    </recommendedName>
</protein>
<dbReference type="AlphaFoldDB" id="A0A6J8DY63"/>
<keyword evidence="2" id="KW-1185">Reference proteome</keyword>
<evidence type="ECO:0000313" key="1">
    <source>
        <dbReference type="EMBL" id="CAC5413504.1"/>
    </source>
</evidence>
<dbReference type="EMBL" id="CACVKT020008141">
    <property type="protein sequence ID" value="CAC5413504.1"/>
    <property type="molecule type" value="Genomic_DNA"/>
</dbReference>
<organism evidence="1 2">
    <name type="scientific">Mytilus coruscus</name>
    <name type="common">Sea mussel</name>
    <dbReference type="NCBI Taxonomy" id="42192"/>
    <lineage>
        <taxon>Eukaryota</taxon>
        <taxon>Metazoa</taxon>
        <taxon>Spiralia</taxon>
        <taxon>Lophotrochozoa</taxon>
        <taxon>Mollusca</taxon>
        <taxon>Bivalvia</taxon>
        <taxon>Autobranchia</taxon>
        <taxon>Pteriomorphia</taxon>
        <taxon>Mytilida</taxon>
        <taxon>Mytiloidea</taxon>
        <taxon>Mytilidae</taxon>
        <taxon>Mytilinae</taxon>
        <taxon>Mytilus</taxon>
    </lineage>
</organism>